<name>A0A3P8H147_9TREM</name>
<proteinExistence type="predicted"/>
<gene>
    <name evidence="1" type="ORF">SMRZ_LOCUS21647</name>
</gene>
<dbReference type="EMBL" id="UZAI01018797">
    <property type="protein sequence ID" value="VDP40283.1"/>
    <property type="molecule type" value="Genomic_DNA"/>
</dbReference>
<keyword evidence="2" id="KW-1185">Reference proteome</keyword>
<evidence type="ECO:0000313" key="1">
    <source>
        <dbReference type="EMBL" id="VDP40283.1"/>
    </source>
</evidence>
<dbReference type="AlphaFoldDB" id="A0A3P8H147"/>
<organism evidence="1 2">
    <name type="scientific">Schistosoma margrebowiei</name>
    <dbReference type="NCBI Taxonomy" id="48269"/>
    <lineage>
        <taxon>Eukaryota</taxon>
        <taxon>Metazoa</taxon>
        <taxon>Spiralia</taxon>
        <taxon>Lophotrochozoa</taxon>
        <taxon>Platyhelminthes</taxon>
        <taxon>Trematoda</taxon>
        <taxon>Digenea</taxon>
        <taxon>Strigeidida</taxon>
        <taxon>Schistosomatoidea</taxon>
        <taxon>Schistosomatidae</taxon>
        <taxon>Schistosoma</taxon>
    </lineage>
</organism>
<protein>
    <submittedName>
        <fullName evidence="1">Uncharacterized protein</fullName>
    </submittedName>
</protein>
<reference evidence="1 2" key="1">
    <citation type="submission" date="2018-11" db="EMBL/GenBank/DDBJ databases">
        <authorList>
            <consortium name="Pathogen Informatics"/>
        </authorList>
    </citation>
    <scope>NUCLEOTIDE SEQUENCE [LARGE SCALE GENOMIC DNA]</scope>
    <source>
        <strain evidence="1 2">Zambia</strain>
    </source>
</reference>
<accession>A0A3P8H147</accession>
<sequence length="62" mass="7134">MVVAKSKRPDLRLPDKNDEQIWEDESTTLRRSTRGRLQFCLVSGRGVVMFENVASHIYLLNG</sequence>
<evidence type="ECO:0000313" key="2">
    <source>
        <dbReference type="Proteomes" id="UP000277204"/>
    </source>
</evidence>
<dbReference type="Proteomes" id="UP000277204">
    <property type="component" value="Unassembled WGS sequence"/>
</dbReference>